<reference evidence="1" key="1">
    <citation type="submission" date="2022-06" db="EMBL/GenBank/DDBJ databases">
        <title>Uncovering the hologenomic basis of an extraordinary plant invasion.</title>
        <authorList>
            <person name="Bieker V.C."/>
            <person name="Martin M.D."/>
            <person name="Gilbert T."/>
            <person name="Hodgins K."/>
            <person name="Battlay P."/>
            <person name="Petersen B."/>
            <person name="Wilson J."/>
        </authorList>
    </citation>
    <scope>NUCLEOTIDE SEQUENCE</scope>
    <source>
        <strain evidence="1">AA19_3_7</strain>
        <tissue evidence="1">Leaf</tissue>
    </source>
</reference>
<dbReference type="EMBL" id="JAMZMK010007094">
    <property type="protein sequence ID" value="KAI7745857.1"/>
    <property type="molecule type" value="Genomic_DNA"/>
</dbReference>
<sequence length="59" mass="6913">MNILDVMVEEELDKSRWKMPDEETEDQDDLWGFEDLEFEFYESSTSSPSLQDSVSTKSS</sequence>
<gene>
    <name evidence="1" type="ORF">M8C21_024697</name>
</gene>
<protein>
    <submittedName>
        <fullName evidence="1">Uncharacterized protein</fullName>
    </submittedName>
</protein>
<dbReference type="Proteomes" id="UP001206925">
    <property type="component" value="Unassembled WGS sequence"/>
</dbReference>
<comment type="caution">
    <text evidence="1">The sequence shown here is derived from an EMBL/GenBank/DDBJ whole genome shotgun (WGS) entry which is preliminary data.</text>
</comment>
<evidence type="ECO:0000313" key="2">
    <source>
        <dbReference type="Proteomes" id="UP001206925"/>
    </source>
</evidence>
<dbReference type="AlphaFoldDB" id="A0AAD5GK56"/>
<name>A0AAD5GK56_AMBAR</name>
<organism evidence="1 2">
    <name type="scientific">Ambrosia artemisiifolia</name>
    <name type="common">Common ragweed</name>
    <dbReference type="NCBI Taxonomy" id="4212"/>
    <lineage>
        <taxon>Eukaryota</taxon>
        <taxon>Viridiplantae</taxon>
        <taxon>Streptophyta</taxon>
        <taxon>Embryophyta</taxon>
        <taxon>Tracheophyta</taxon>
        <taxon>Spermatophyta</taxon>
        <taxon>Magnoliopsida</taxon>
        <taxon>eudicotyledons</taxon>
        <taxon>Gunneridae</taxon>
        <taxon>Pentapetalae</taxon>
        <taxon>asterids</taxon>
        <taxon>campanulids</taxon>
        <taxon>Asterales</taxon>
        <taxon>Asteraceae</taxon>
        <taxon>Asteroideae</taxon>
        <taxon>Heliantheae alliance</taxon>
        <taxon>Heliantheae</taxon>
        <taxon>Ambrosia</taxon>
    </lineage>
</organism>
<proteinExistence type="predicted"/>
<accession>A0AAD5GK56</accession>
<keyword evidence="2" id="KW-1185">Reference proteome</keyword>
<evidence type="ECO:0000313" key="1">
    <source>
        <dbReference type="EMBL" id="KAI7745857.1"/>
    </source>
</evidence>